<dbReference type="InterPro" id="IPR039306">
    <property type="entry name" value="MYOB"/>
</dbReference>
<dbReference type="Pfam" id="PF04576">
    <property type="entry name" value="Zein-binding"/>
    <property type="match status" value="1"/>
</dbReference>
<evidence type="ECO:0000256" key="2">
    <source>
        <dbReference type="ARBA" id="ARBA00022692"/>
    </source>
</evidence>
<evidence type="ECO:0000256" key="1">
    <source>
        <dbReference type="ARBA" id="ARBA00004167"/>
    </source>
</evidence>
<dbReference type="PANTHER" id="PTHR31448:SF39">
    <property type="entry name" value="MYOSIN-BINDING PROTEIN 4-RELATED"/>
    <property type="match status" value="1"/>
</dbReference>
<evidence type="ECO:0000259" key="8">
    <source>
        <dbReference type="PROSITE" id="PS51775"/>
    </source>
</evidence>
<keyword evidence="3 7" id="KW-1133">Transmembrane helix</keyword>
<evidence type="ECO:0000256" key="7">
    <source>
        <dbReference type="SAM" id="Phobius"/>
    </source>
</evidence>
<feature type="compositionally biased region" description="Basic and acidic residues" evidence="6">
    <location>
        <begin position="428"/>
        <end position="438"/>
    </location>
</feature>
<feature type="region of interest" description="Disordered" evidence="6">
    <location>
        <begin position="556"/>
        <end position="595"/>
    </location>
</feature>
<protein>
    <recommendedName>
        <fullName evidence="8">GTD-binding domain-containing protein</fullName>
    </recommendedName>
</protein>
<feature type="coiled-coil region" evidence="5">
    <location>
        <begin position="887"/>
        <end position="914"/>
    </location>
</feature>
<keyword evidence="4 7" id="KW-0472">Membrane</keyword>
<feature type="region of interest" description="Disordered" evidence="6">
    <location>
        <begin position="814"/>
        <end position="880"/>
    </location>
</feature>
<dbReference type="AlphaFoldDB" id="A0AAQ3MU19"/>
<keyword evidence="10" id="KW-1185">Reference proteome</keyword>
<feature type="domain" description="GTD-binding" evidence="8">
    <location>
        <begin position="623"/>
        <end position="721"/>
    </location>
</feature>
<dbReference type="PROSITE" id="PS51775">
    <property type="entry name" value="GTD_BINDING"/>
    <property type="match status" value="1"/>
</dbReference>
<sequence length="943" mass="105583">MVSTVIDQAEREGPTRKKDKFYAMFDQKLPLCLILSVSLSQSAEQNTTEQLVVGNLRRDALRETVVEMAPSGKEASFVKAKRMKGFISHLTSAACEWFLIFLLLLDALLSYMLTKFASYCRLQLPCLLCSRLDHILGRERPEFYDNLFCSNHKSEISSLVLCHIHGKLANGHKMCDDCLLSVNAKAKTNGKSHRLLVGKFGLALGDSGFKSPSLSRDLFPGSKGSRLCTRQCTCCGKLWKSDPNSPRSIQLNSPGRAVLKPYIPLPCAPRQSRLNHRDNMRKMREKFGGLEGKNSFQPLSHVGYCELRLTSDSENEFPFSDDDDFSNCSVFQENIEDSNDRMAQITLPPPIKSIPSNSNLENGSSAKPMPLSSDQCVEPNVGKYQGVNANSAVEINLQQTKQESFSSELAELISLDEVSPSPTVRNVSNRESEPEDSKITFPSQDSLPAPLSELMTLNGTNALAGASSEKSADVAQASNIGMVSEKNGEVLEKICTEEKTSTETDPVVCNTAPKNLSQENSSNMNKFYVVTKERKETEFVIKQPTTEEVNTIKEEVEQSPLDNSAPNGSNLSSPFPINHVDSPEMHTEDSSSNGIQVLKKSSSVESGLESLDESNIGEIEGECYADRLRRHIQYYKQCLDSLHKELEEERNASAVATNEAMSMITRLQEEKAALQMEALQYLRMMEEQAEYDKDELDKVNDLLTEKEKELQDLEAELEFYRSSMPNVEPMVHNMHKESWDLRGEKATTQNTGVPNILRKFSSSKNLEVSRVGDEAKTGGTFILEFEEEKEYISQCLKNLEQRVYQISLRASNDRHEKLEVSNKSNQQGASNVEGHQLDGHEETDLSTQKNTKMLNGNHIDKDGSAVENNHSTSPGPTISTPRREFELVVLENEILDLNDRLEALELNHELLEHLTNSLNTNDGKLFIQDIARRLRELRKIGIR</sequence>
<feature type="compositionally biased region" description="Polar residues" evidence="6">
    <location>
        <begin position="866"/>
        <end position="880"/>
    </location>
</feature>
<evidence type="ECO:0000313" key="10">
    <source>
        <dbReference type="Proteomes" id="UP001374535"/>
    </source>
</evidence>
<feature type="compositionally biased region" description="Polar residues" evidence="6">
    <location>
        <begin position="560"/>
        <end position="575"/>
    </location>
</feature>
<evidence type="ECO:0000256" key="3">
    <source>
        <dbReference type="ARBA" id="ARBA00022989"/>
    </source>
</evidence>
<feature type="compositionally biased region" description="Polar residues" evidence="6">
    <location>
        <begin position="821"/>
        <end position="830"/>
    </location>
</feature>
<evidence type="ECO:0000256" key="5">
    <source>
        <dbReference type="SAM" id="Coils"/>
    </source>
</evidence>
<accession>A0AAQ3MU19</accession>
<feature type="compositionally biased region" description="Polar residues" evidence="6">
    <location>
        <begin position="845"/>
        <end position="854"/>
    </location>
</feature>
<evidence type="ECO:0000313" key="9">
    <source>
        <dbReference type="EMBL" id="WVY96889.1"/>
    </source>
</evidence>
<dbReference type="PANTHER" id="PTHR31448">
    <property type="entry name" value="MYOSIN-BINDING PROTEIN 2"/>
    <property type="match status" value="1"/>
</dbReference>
<feature type="region of interest" description="Disordered" evidence="6">
    <location>
        <begin position="348"/>
        <end position="372"/>
    </location>
</feature>
<name>A0AAQ3MU19_VIGMU</name>
<gene>
    <name evidence="9" type="ORF">V8G54_029040</name>
</gene>
<evidence type="ECO:0000256" key="4">
    <source>
        <dbReference type="ARBA" id="ARBA00023136"/>
    </source>
</evidence>
<keyword evidence="5" id="KW-0175">Coiled coil</keyword>
<proteinExistence type="predicted"/>
<dbReference type="Proteomes" id="UP001374535">
    <property type="component" value="Chromosome 9"/>
</dbReference>
<dbReference type="InterPro" id="IPR007656">
    <property type="entry name" value="GTD-bd"/>
</dbReference>
<feature type="transmembrane region" description="Helical" evidence="7">
    <location>
        <begin position="86"/>
        <end position="113"/>
    </location>
</feature>
<reference evidence="9 10" key="1">
    <citation type="journal article" date="2023" name="Life. Sci Alliance">
        <title>Evolutionary insights into 3D genome organization and epigenetic landscape of Vigna mungo.</title>
        <authorList>
            <person name="Junaid A."/>
            <person name="Singh B."/>
            <person name="Bhatia S."/>
        </authorList>
    </citation>
    <scope>NUCLEOTIDE SEQUENCE [LARGE SCALE GENOMIC DNA]</scope>
    <source>
        <strain evidence="9">Urdbean</strain>
    </source>
</reference>
<dbReference type="EMBL" id="CP144692">
    <property type="protein sequence ID" value="WVY96889.1"/>
    <property type="molecule type" value="Genomic_DNA"/>
</dbReference>
<dbReference type="GO" id="GO:0080115">
    <property type="term" value="F:myosin XI tail binding"/>
    <property type="evidence" value="ECO:0007669"/>
    <property type="project" value="UniProtKB-ARBA"/>
</dbReference>
<organism evidence="9 10">
    <name type="scientific">Vigna mungo</name>
    <name type="common">Black gram</name>
    <name type="synonym">Phaseolus mungo</name>
    <dbReference type="NCBI Taxonomy" id="3915"/>
    <lineage>
        <taxon>Eukaryota</taxon>
        <taxon>Viridiplantae</taxon>
        <taxon>Streptophyta</taxon>
        <taxon>Embryophyta</taxon>
        <taxon>Tracheophyta</taxon>
        <taxon>Spermatophyta</taxon>
        <taxon>Magnoliopsida</taxon>
        <taxon>eudicotyledons</taxon>
        <taxon>Gunneridae</taxon>
        <taxon>Pentapetalae</taxon>
        <taxon>rosids</taxon>
        <taxon>fabids</taxon>
        <taxon>Fabales</taxon>
        <taxon>Fabaceae</taxon>
        <taxon>Papilionoideae</taxon>
        <taxon>50 kb inversion clade</taxon>
        <taxon>NPAAA clade</taxon>
        <taxon>indigoferoid/millettioid clade</taxon>
        <taxon>Phaseoleae</taxon>
        <taxon>Vigna</taxon>
    </lineage>
</organism>
<dbReference type="GO" id="GO:0016020">
    <property type="term" value="C:membrane"/>
    <property type="evidence" value="ECO:0007669"/>
    <property type="project" value="UniProtKB-SubCell"/>
</dbReference>
<feature type="region of interest" description="Disordered" evidence="6">
    <location>
        <begin position="420"/>
        <end position="444"/>
    </location>
</feature>
<comment type="subcellular location">
    <subcellularLocation>
        <location evidence="1">Membrane</location>
        <topology evidence="1">Single-pass membrane protein</topology>
    </subcellularLocation>
</comment>
<feature type="coiled-coil region" evidence="5">
    <location>
        <begin position="639"/>
        <end position="723"/>
    </location>
</feature>
<keyword evidence="2 7" id="KW-0812">Transmembrane</keyword>
<evidence type="ECO:0000256" key="6">
    <source>
        <dbReference type="SAM" id="MobiDB-lite"/>
    </source>
</evidence>